<accession>W6RXP3</accession>
<gene>
    <name evidence="2" type="ORF">CM240_2070</name>
</gene>
<feature type="domain" description="Glycosyltransferase 2-like" evidence="1">
    <location>
        <begin position="4"/>
        <end position="173"/>
    </location>
</feature>
<dbReference type="InterPro" id="IPR050834">
    <property type="entry name" value="Glycosyltransf_2"/>
</dbReference>
<dbReference type="Gene3D" id="3.90.550.10">
    <property type="entry name" value="Spore Coat Polysaccharide Biosynthesis Protein SpsA, Chain A"/>
    <property type="match status" value="1"/>
</dbReference>
<dbReference type="PANTHER" id="PTHR43685">
    <property type="entry name" value="GLYCOSYLTRANSFERASE"/>
    <property type="match status" value="1"/>
</dbReference>
<evidence type="ECO:0000259" key="1">
    <source>
        <dbReference type="Pfam" id="PF00535"/>
    </source>
</evidence>
<keyword evidence="3" id="KW-1185">Reference proteome</keyword>
<dbReference type="PANTHER" id="PTHR43685:SF2">
    <property type="entry name" value="GLYCOSYLTRANSFERASE 2-LIKE DOMAIN-CONTAINING PROTEIN"/>
    <property type="match status" value="1"/>
</dbReference>
<dbReference type="InterPro" id="IPR029044">
    <property type="entry name" value="Nucleotide-diphossugar_trans"/>
</dbReference>
<dbReference type="Proteomes" id="UP000019426">
    <property type="component" value="Chromosome M2/40_rep1"/>
</dbReference>
<evidence type="ECO:0000313" key="2">
    <source>
        <dbReference type="EMBL" id="CDM69228.1"/>
    </source>
</evidence>
<dbReference type="eggNOG" id="COG1216">
    <property type="taxonomic scope" value="Bacteria"/>
</dbReference>
<reference evidence="2 3" key="1">
    <citation type="submission" date="2013-11" db="EMBL/GenBank/DDBJ databases">
        <title>Complete genome sequence of Clostridum sp. M2/40.</title>
        <authorList>
            <person name="Wibberg D."/>
            <person name="Puehler A."/>
            <person name="Schlueter A."/>
        </authorList>
    </citation>
    <scope>NUCLEOTIDE SEQUENCE [LARGE SCALE GENOMIC DNA]</scope>
    <source>
        <strain evidence="3">M2/40</strain>
    </source>
</reference>
<dbReference type="KEGG" id="clt:CM240_2070"/>
<dbReference type="PATRIC" id="fig|1216932.3.peg.2071"/>
<proteinExistence type="predicted"/>
<dbReference type="SUPFAM" id="SSF53448">
    <property type="entry name" value="Nucleotide-diphospho-sugar transferases"/>
    <property type="match status" value="1"/>
</dbReference>
<dbReference type="HOGENOM" id="CLU_025996_19_2_9"/>
<organism evidence="2 3">
    <name type="scientific">Clostridium bornimense</name>
    <dbReference type="NCBI Taxonomy" id="1216932"/>
    <lineage>
        <taxon>Bacteria</taxon>
        <taxon>Bacillati</taxon>
        <taxon>Bacillota</taxon>
        <taxon>Clostridia</taxon>
        <taxon>Eubacteriales</taxon>
        <taxon>Clostridiaceae</taxon>
        <taxon>Clostridium</taxon>
    </lineage>
</organism>
<dbReference type="InterPro" id="IPR001173">
    <property type="entry name" value="Glyco_trans_2-like"/>
</dbReference>
<dbReference type="GO" id="GO:0016740">
    <property type="term" value="F:transferase activity"/>
    <property type="evidence" value="ECO:0007669"/>
    <property type="project" value="UniProtKB-KW"/>
</dbReference>
<dbReference type="OrthoDB" id="153025at2"/>
<protein>
    <submittedName>
        <fullName evidence="2">Glycosyl transferase, family 2</fullName>
    </submittedName>
</protein>
<dbReference type="Pfam" id="PF00535">
    <property type="entry name" value="Glycos_transf_2"/>
    <property type="match status" value="1"/>
</dbReference>
<keyword evidence="2" id="KW-0808">Transferase</keyword>
<dbReference type="AlphaFoldDB" id="W6RXP3"/>
<evidence type="ECO:0000313" key="3">
    <source>
        <dbReference type="Proteomes" id="UP000019426"/>
    </source>
</evidence>
<sequence length="306" mass="35333">MYISVVVCTYNRSEVLNKCIESIIRNNYPKEKYEVIIIDNNSKDNTKDTVYNYINKGLNIKYFLEENIGLSFARNKGIDVSKGNIIIFLDDDTQISKGYLQAIKEFYSVNPEVVFAAGKINPIWTIEKPKWFSKAFSSIVGETLYGDEDRVLKRGEMPIGANMIFKREVFDEVGKFNINLGIQGDKLYLGEESDLYNRIVKKGYEVYYIANASVDHTVHNNKVNKEYVMNRLILEGVSSAEYSLNEGSKMQCIYLMFRRGLILLLRDTPMVIISKLTKKDEFEKICKYKRSLNFIKTIIDGIGRKQ</sequence>
<dbReference type="STRING" id="1216932.CM240_2070"/>
<name>W6RXP3_9CLOT</name>
<dbReference type="RefSeq" id="WP_051483800.1">
    <property type="nucleotide sequence ID" value="NZ_HG917868.1"/>
</dbReference>
<dbReference type="EMBL" id="HG917868">
    <property type="protein sequence ID" value="CDM69228.1"/>
    <property type="molecule type" value="Genomic_DNA"/>
</dbReference>